<comment type="caution">
    <text evidence="2">The sequence shown here is derived from an EMBL/GenBank/DDBJ whole genome shotgun (WGS) entry which is preliminary data.</text>
</comment>
<dbReference type="Proteomes" id="UP000444960">
    <property type="component" value="Unassembled WGS sequence"/>
</dbReference>
<proteinExistence type="inferred from homology"/>
<dbReference type="RefSeq" id="WP_161897429.1">
    <property type="nucleotide sequence ID" value="NZ_BJOV01000005.1"/>
</dbReference>
<sequence>MATGGVIRYDFAGLDTLSGDLRGQFQRLEELSGQLKRQVTALSSHWDSGGAASYQQAQSQWDRLFADARARLDGLGVGVSKAASHMRDTDIRVGRSFGA</sequence>
<comment type="similarity">
    <text evidence="1">Belongs to the WXG100 family.</text>
</comment>
<gene>
    <name evidence="2" type="ORF">nbrc107696_44510</name>
</gene>
<dbReference type="OrthoDB" id="3387628at2"/>
<dbReference type="Pfam" id="PF06013">
    <property type="entry name" value="WXG100"/>
    <property type="match status" value="1"/>
</dbReference>
<dbReference type="InterPro" id="IPR036689">
    <property type="entry name" value="ESAT-6-like_sf"/>
</dbReference>
<dbReference type="EMBL" id="BJOV01000005">
    <property type="protein sequence ID" value="GEE04005.1"/>
    <property type="molecule type" value="Genomic_DNA"/>
</dbReference>
<accession>A0A7I9VFB1</accession>
<dbReference type="InterPro" id="IPR010310">
    <property type="entry name" value="T7SS_ESAT-6-like"/>
</dbReference>
<dbReference type="NCBIfam" id="TIGR03930">
    <property type="entry name" value="WXG100_ESAT6"/>
    <property type="match status" value="1"/>
</dbReference>
<evidence type="ECO:0000313" key="3">
    <source>
        <dbReference type="Proteomes" id="UP000444960"/>
    </source>
</evidence>
<protein>
    <recommendedName>
        <fullName evidence="1">ESAT-6-like protein</fullName>
    </recommendedName>
</protein>
<name>A0A7I9VFB1_9ACTN</name>
<evidence type="ECO:0000313" key="2">
    <source>
        <dbReference type="EMBL" id="GEE04005.1"/>
    </source>
</evidence>
<dbReference type="SUPFAM" id="SSF140453">
    <property type="entry name" value="EsxAB dimer-like"/>
    <property type="match status" value="1"/>
</dbReference>
<dbReference type="Gene3D" id="1.10.287.1060">
    <property type="entry name" value="ESAT-6-like"/>
    <property type="match status" value="1"/>
</dbReference>
<organism evidence="2 3">
    <name type="scientific">Gordonia spumicola</name>
    <dbReference type="NCBI Taxonomy" id="589161"/>
    <lineage>
        <taxon>Bacteria</taxon>
        <taxon>Bacillati</taxon>
        <taxon>Actinomycetota</taxon>
        <taxon>Actinomycetes</taxon>
        <taxon>Mycobacteriales</taxon>
        <taxon>Gordoniaceae</taxon>
        <taxon>Gordonia</taxon>
    </lineage>
</organism>
<reference evidence="3" key="1">
    <citation type="submission" date="2019-06" db="EMBL/GenBank/DDBJ databases">
        <title>Gordonia isolated from sludge of a wastewater treatment plant.</title>
        <authorList>
            <person name="Tamura T."/>
            <person name="Aoyama K."/>
            <person name="Kang Y."/>
            <person name="Saito S."/>
            <person name="Akiyama N."/>
            <person name="Yazawa K."/>
            <person name="Gonoi T."/>
            <person name="Mikami Y."/>
        </authorList>
    </citation>
    <scope>NUCLEOTIDE SEQUENCE [LARGE SCALE GENOMIC DNA]</scope>
    <source>
        <strain evidence="3">NBRC 107696</strain>
    </source>
</reference>
<keyword evidence="3" id="KW-1185">Reference proteome</keyword>
<dbReference type="AlphaFoldDB" id="A0A7I9VFB1"/>
<evidence type="ECO:0000256" key="1">
    <source>
        <dbReference type="RuleBase" id="RU362001"/>
    </source>
</evidence>